<dbReference type="PANTHER" id="PTHR33121">
    <property type="entry name" value="CYCLIC DI-GMP PHOSPHODIESTERASE PDEF"/>
    <property type="match status" value="1"/>
</dbReference>
<dbReference type="InterPro" id="IPR035919">
    <property type="entry name" value="EAL_sf"/>
</dbReference>
<accession>A0ABQ3J1N3</accession>
<dbReference type="Pfam" id="PF00563">
    <property type="entry name" value="EAL"/>
    <property type="match status" value="1"/>
</dbReference>
<protein>
    <submittedName>
        <fullName evidence="2">Diguanylate phosphodiesterase</fullName>
    </submittedName>
</protein>
<gene>
    <name evidence="2" type="ORF">GCM10016455_16180</name>
</gene>
<dbReference type="SMART" id="SM00052">
    <property type="entry name" value="EAL"/>
    <property type="match status" value="1"/>
</dbReference>
<dbReference type="InterPro" id="IPR050706">
    <property type="entry name" value="Cyclic-di-GMP_PDE-like"/>
</dbReference>
<organism evidence="2 3">
    <name type="scientific">Aliiroseovarius zhejiangensis</name>
    <dbReference type="NCBI Taxonomy" id="1632025"/>
    <lineage>
        <taxon>Bacteria</taxon>
        <taxon>Pseudomonadati</taxon>
        <taxon>Pseudomonadota</taxon>
        <taxon>Alphaproteobacteria</taxon>
        <taxon>Rhodobacterales</taxon>
        <taxon>Paracoccaceae</taxon>
        <taxon>Aliiroseovarius</taxon>
    </lineage>
</organism>
<name>A0ABQ3J1N3_9RHOB</name>
<dbReference type="CDD" id="cd01948">
    <property type="entry name" value="EAL"/>
    <property type="match status" value="1"/>
</dbReference>
<proteinExistence type="predicted"/>
<sequence length="273" mass="30564">MHNLKRDDTPMPAVTSDPLSVAVELRDSEALELVHHALRHKQVKLAYQPVVQTANPDRMAFYEGLLRVHDSAGRVIPAKSFIDAVEDTEHGRILDALALEKGLEVLAAEPGLRLAINMSARSIAYPGWKQVLDRGLQDNPTVGERLILEITERTAITMPDLVQVFMAELQQKGISFALDDFGAGFTSFRYLKDFYFDILKIDGEFIRGIHQDADNQILTEAMLSLARHFDMFTVAESVENHLDAAYLATIGVDCMQGYYFGAPTINPYWQKLA</sequence>
<dbReference type="Gene3D" id="3.20.20.450">
    <property type="entry name" value="EAL domain"/>
    <property type="match status" value="1"/>
</dbReference>
<evidence type="ECO:0000313" key="2">
    <source>
        <dbReference type="EMBL" id="GHE96547.1"/>
    </source>
</evidence>
<evidence type="ECO:0000259" key="1">
    <source>
        <dbReference type="PROSITE" id="PS50883"/>
    </source>
</evidence>
<dbReference type="Proteomes" id="UP000609802">
    <property type="component" value="Unassembled WGS sequence"/>
</dbReference>
<evidence type="ECO:0000313" key="3">
    <source>
        <dbReference type="Proteomes" id="UP000609802"/>
    </source>
</evidence>
<dbReference type="InterPro" id="IPR001633">
    <property type="entry name" value="EAL_dom"/>
</dbReference>
<feature type="domain" description="EAL" evidence="1">
    <location>
        <begin position="27"/>
        <end position="273"/>
    </location>
</feature>
<dbReference type="SUPFAM" id="SSF141868">
    <property type="entry name" value="EAL domain-like"/>
    <property type="match status" value="1"/>
</dbReference>
<keyword evidence="3" id="KW-1185">Reference proteome</keyword>
<dbReference type="EMBL" id="BNCH01000003">
    <property type="protein sequence ID" value="GHE96547.1"/>
    <property type="molecule type" value="Genomic_DNA"/>
</dbReference>
<comment type="caution">
    <text evidence="2">The sequence shown here is derived from an EMBL/GenBank/DDBJ whole genome shotgun (WGS) entry which is preliminary data.</text>
</comment>
<dbReference type="PANTHER" id="PTHR33121:SF79">
    <property type="entry name" value="CYCLIC DI-GMP PHOSPHODIESTERASE PDED-RELATED"/>
    <property type="match status" value="1"/>
</dbReference>
<dbReference type="PROSITE" id="PS50883">
    <property type="entry name" value="EAL"/>
    <property type="match status" value="1"/>
</dbReference>
<reference evidence="3" key="1">
    <citation type="journal article" date="2019" name="Int. J. Syst. Evol. Microbiol.">
        <title>The Global Catalogue of Microorganisms (GCM) 10K type strain sequencing project: providing services to taxonomists for standard genome sequencing and annotation.</title>
        <authorList>
            <consortium name="The Broad Institute Genomics Platform"/>
            <consortium name="The Broad Institute Genome Sequencing Center for Infectious Disease"/>
            <person name="Wu L."/>
            <person name="Ma J."/>
        </authorList>
    </citation>
    <scope>NUCLEOTIDE SEQUENCE [LARGE SCALE GENOMIC DNA]</scope>
    <source>
        <strain evidence="3">KCTC 42443</strain>
    </source>
</reference>